<sequence length="134" mass="15701">MEYISKFTEIRKEIFLESENDTYTQTPTPKINDQKRNEKNRYLIKDCDRPEDLNQCMLLCYDLEQYDPEAVRLLTKKKLEDSLEASSGSKTQTLKKEGLEFRKQEVLEIAVKRKAIAVHCAKVLKSHSDNRSDI</sequence>
<keyword evidence="2" id="KW-1185">Reference proteome</keyword>
<evidence type="ECO:0000313" key="1">
    <source>
        <dbReference type="EMBL" id="CAG8485641.1"/>
    </source>
</evidence>
<comment type="caution">
    <text evidence="1">The sequence shown here is derived from an EMBL/GenBank/DDBJ whole genome shotgun (WGS) entry which is preliminary data.</text>
</comment>
<name>A0ACA9KPN0_9GLOM</name>
<evidence type="ECO:0000313" key="2">
    <source>
        <dbReference type="Proteomes" id="UP000789920"/>
    </source>
</evidence>
<accession>A0ACA9KPN0</accession>
<organism evidence="1 2">
    <name type="scientific">Racocetra persica</name>
    <dbReference type="NCBI Taxonomy" id="160502"/>
    <lineage>
        <taxon>Eukaryota</taxon>
        <taxon>Fungi</taxon>
        <taxon>Fungi incertae sedis</taxon>
        <taxon>Mucoromycota</taxon>
        <taxon>Glomeromycotina</taxon>
        <taxon>Glomeromycetes</taxon>
        <taxon>Diversisporales</taxon>
        <taxon>Gigasporaceae</taxon>
        <taxon>Racocetra</taxon>
    </lineage>
</organism>
<dbReference type="Proteomes" id="UP000789920">
    <property type="component" value="Unassembled WGS sequence"/>
</dbReference>
<proteinExistence type="predicted"/>
<reference evidence="1" key="1">
    <citation type="submission" date="2021-06" db="EMBL/GenBank/DDBJ databases">
        <authorList>
            <person name="Kallberg Y."/>
            <person name="Tangrot J."/>
            <person name="Rosling A."/>
        </authorList>
    </citation>
    <scope>NUCLEOTIDE SEQUENCE</scope>
    <source>
        <strain evidence="1">MA461A</strain>
    </source>
</reference>
<gene>
    <name evidence="1" type="ORF">RPERSI_LOCUS1171</name>
</gene>
<protein>
    <submittedName>
        <fullName evidence="1">7252_t:CDS:1</fullName>
    </submittedName>
</protein>
<dbReference type="EMBL" id="CAJVQC010001011">
    <property type="protein sequence ID" value="CAG8485641.1"/>
    <property type="molecule type" value="Genomic_DNA"/>
</dbReference>